<protein>
    <submittedName>
        <fullName evidence="2">Uncharacterized protein</fullName>
    </submittedName>
</protein>
<dbReference type="Proteomes" id="UP001059893">
    <property type="component" value="Unassembled WGS sequence"/>
</dbReference>
<evidence type="ECO:0000313" key="3">
    <source>
        <dbReference type="Proteomes" id="UP001059893"/>
    </source>
</evidence>
<feature type="region of interest" description="Disordered" evidence="1">
    <location>
        <begin position="1"/>
        <end position="67"/>
    </location>
</feature>
<feature type="compositionally biased region" description="Low complexity" evidence="1">
    <location>
        <begin position="47"/>
        <end position="67"/>
    </location>
</feature>
<evidence type="ECO:0000313" key="2">
    <source>
        <dbReference type="EMBL" id="KAI6290074.1"/>
    </source>
</evidence>
<comment type="caution">
    <text evidence="2">The sequence shown here is derived from an EMBL/GenBank/DDBJ whole genome shotgun (WGS) entry which is preliminary data.</text>
</comment>
<organism evidence="2 3">
    <name type="scientific">Pyricularia grisea</name>
    <name type="common">Crabgrass-specific blast fungus</name>
    <name type="synonym">Magnaporthe grisea</name>
    <dbReference type="NCBI Taxonomy" id="148305"/>
    <lineage>
        <taxon>Eukaryota</taxon>
        <taxon>Fungi</taxon>
        <taxon>Dikarya</taxon>
        <taxon>Ascomycota</taxon>
        <taxon>Pezizomycotina</taxon>
        <taxon>Sordariomycetes</taxon>
        <taxon>Sordariomycetidae</taxon>
        <taxon>Magnaporthales</taxon>
        <taxon>Pyriculariaceae</taxon>
        <taxon>Pyricularia</taxon>
    </lineage>
</organism>
<reference evidence="2" key="1">
    <citation type="submission" date="2021-01" db="EMBL/GenBank/DDBJ databases">
        <title>Deciphering the adaptive evolutionary patterns associated with biogeogrpahic diversity in the finger millet blast pathogen Magnaporthe oryzae in Eastern Africa.</title>
        <authorList>
            <person name="Onyema G."/>
            <person name="Shittu T.A."/>
            <person name="Dodsworth S."/>
            <person name="Devilliers S."/>
            <person name="Muthumeenakshi S."/>
            <person name="Sreenivasaprasad S."/>
        </authorList>
    </citation>
    <scope>NUCLEOTIDE SEQUENCE</scope>
    <source>
        <strain evidence="2">D15/s37</strain>
    </source>
</reference>
<dbReference type="EMBL" id="JABSND010000524">
    <property type="protein sequence ID" value="KAI6290074.1"/>
    <property type="molecule type" value="Genomic_DNA"/>
</dbReference>
<sequence length="117" mass="13036">MPSSLPSTRLPASRQKSDKMQSPTRFQSIAARFSSEKIRTSFRRRSSASSRTSASSNRSSYSSASMSPVTTINSIIVRQPSIVGLEEERKSFGSELSILEPRPIVYWGGVEERMGRF</sequence>
<proteinExistence type="predicted"/>
<name>A0ABQ8N2E0_PYRGI</name>
<keyword evidence="3" id="KW-1185">Reference proteome</keyword>
<accession>A0ABQ8N2E0</accession>
<gene>
    <name evidence="2" type="ORF">MCOR33_011539</name>
</gene>
<evidence type="ECO:0000256" key="1">
    <source>
        <dbReference type="SAM" id="MobiDB-lite"/>
    </source>
</evidence>